<dbReference type="SUPFAM" id="SSF56281">
    <property type="entry name" value="Metallo-hydrolase/oxidoreductase"/>
    <property type="match status" value="1"/>
</dbReference>
<dbReference type="GO" id="GO:0016740">
    <property type="term" value="F:transferase activity"/>
    <property type="evidence" value="ECO:0007669"/>
    <property type="project" value="TreeGrafter"/>
</dbReference>
<dbReference type="STRING" id="149040.A0A194X0B4"/>
<dbReference type="InterPro" id="IPR052926">
    <property type="entry name" value="Metallo-beta-lactamase_dom"/>
</dbReference>
<dbReference type="PANTHER" id="PTHR13754:SF13">
    <property type="entry name" value="METALLO-BETA-LACTAMASE SUPERFAMILY PROTEIN (AFU_ORTHOLOGUE AFUA_3G07630)"/>
    <property type="match status" value="1"/>
</dbReference>
<dbReference type="InterPro" id="IPR041712">
    <property type="entry name" value="DHPS-like_MBL-fold"/>
</dbReference>
<accession>A0A194X0B4</accession>
<sequence length="342" mass="37912">MTPQHFNLVEVDTLEAIVIIDNEIDIMSTVPHNTVTNTGRMPNLSLSQPSNISKRGDCQKEMPMEAICCGAHGLSILITVTKGAQKHSMLFDVGPEEEAWERNAKRLSIDLKTIERIQLSHWHRDHSGGMLRAISMITSSNPPSPVVTDLHPSRPTYRGFMVGSTPISMQVDPSFEEMEDAGAVVEKFEEAHTVLDDMFLVSGEIPRFTGYEKGVKGGIRFEEDREEWVKDEEILDERFLMCNLKGKGIILFTGCSHGGVVNTALHAKSLLNDEVPLYAVVGGYHLVGEQEANVEATVRDLKKLDPKVLLPGHCSGWRVKLEIEKQMPGRLVPCGVGARLSF</sequence>
<dbReference type="PANTHER" id="PTHR13754">
    <property type="entry name" value="METALLO-BETA-LACTAMASE SUPERFAMILY PROTEIN"/>
    <property type="match status" value="1"/>
</dbReference>
<reference evidence="1 2" key="1">
    <citation type="submission" date="2015-10" db="EMBL/GenBank/DDBJ databases">
        <title>Full genome of DAOMC 229536 Phialocephala scopiformis, a fungal endophyte of spruce producing the potent anti-insectan compound rugulosin.</title>
        <authorList>
            <consortium name="DOE Joint Genome Institute"/>
            <person name="Walker A.K."/>
            <person name="Frasz S.L."/>
            <person name="Seifert K.A."/>
            <person name="Miller J.D."/>
            <person name="Mondo S.J."/>
            <person name="Labutti K."/>
            <person name="Lipzen A."/>
            <person name="Dockter R."/>
            <person name="Kennedy M."/>
            <person name="Grigoriev I.V."/>
            <person name="Spatafora J.W."/>
        </authorList>
    </citation>
    <scope>NUCLEOTIDE SEQUENCE [LARGE SCALE GENOMIC DNA]</scope>
    <source>
        <strain evidence="1 2">CBS 120377</strain>
    </source>
</reference>
<name>A0A194X0B4_MOLSC</name>
<evidence type="ECO:0000313" key="1">
    <source>
        <dbReference type="EMBL" id="KUJ13399.1"/>
    </source>
</evidence>
<dbReference type="KEGG" id="psco:LY89DRAFT_622269"/>
<dbReference type="InterPro" id="IPR036866">
    <property type="entry name" value="RibonucZ/Hydroxyglut_hydro"/>
</dbReference>
<dbReference type="CDD" id="cd07713">
    <property type="entry name" value="DHPS-like_MBL-fold"/>
    <property type="match status" value="1"/>
</dbReference>
<dbReference type="Proteomes" id="UP000070700">
    <property type="component" value="Unassembled WGS sequence"/>
</dbReference>
<dbReference type="GeneID" id="28820692"/>
<organism evidence="1 2">
    <name type="scientific">Mollisia scopiformis</name>
    <name type="common">Conifer needle endophyte fungus</name>
    <name type="synonym">Phialocephala scopiformis</name>
    <dbReference type="NCBI Taxonomy" id="149040"/>
    <lineage>
        <taxon>Eukaryota</taxon>
        <taxon>Fungi</taxon>
        <taxon>Dikarya</taxon>
        <taxon>Ascomycota</taxon>
        <taxon>Pezizomycotina</taxon>
        <taxon>Leotiomycetes</taxon>
        <taxon>Helotiales</taxon>
        <taxon>Mollisiaceae</taxon>
        <taxon>Mollisia</taxon>
    </lineage>
</organism>
<evidence type="ECO:0000313" key="2">
    <source>
        <dbReference type="Proteomes" id="UP000070700"/>
    </source>
</evidence>
<dbReference type="RefSeq" id="XP_018067754.1">
    <property type="nucleotide sequence ID" value="XM_018210966.1"/>
</dbReference>
<dbReference type="EMBL" id="KQ947422">
    <property type="protein sequence ID" value="KUJ13399.1"/>
    <property type="molecule type" value="Genomic_DNA"/>
</dbReference>
<dbReference type="OrthoDB" id="1470350at2759"/>
<dbReference type="InParanoid" id="A0A194X0B4"/>
<keyword evidence="2" id="KW-1185">Reference proteome</keyword>
<gene>
    <name evidence="1" type="ORF">LY89DRAFT_622269</name>
</gene>
<dbReference type="Gene3D" id="3.60.15.10">
    <property type="entry name" value="Ribonuclease Z/Hydroxyacylglutathione hydrolase-like"/>
    <property type="match status" value="1"/>
</dbReference>
<dbReference type="AlphaFoldDB" id="A0A194X0B4"/>
<proteinExistence type="predicted"/>
<protein>
    <submittedName>
        <fullName evidence="1">Metallo-beta-lactamase superfamily protein</fullName>
    </submittedName>
</protein>